<dbReference type="EMBL" id="ML119053">
    <property type="protein sequence ID" value="ROT39712.1"/>
    <property type="molecule type" value="Genomic_DNA"/>
</dbReference>
<accession>A0A3N2PYZ6</accession>
<sequence length="128" mass="14129">MGRHGFTTCEWPLVHHARMLPLDHGQYPLQDKSLLTKNRRTSIPPIASHRIPSHPITSLLPPAPVFQLASYPPTVHSPWLGGVPSAQRPVPSQTWLSNNNIPASSSAPVSRSFSSSLFPFPRTIVKEL</sequence>
<gene>
    <name evidence="1" type="ORF">SODALDRAFT_331825</name>
</gene>
<proteinExistence type="predicted"/>
<reference evidence="1 2" key="1">
    <citation type="journal article" date="2018" name="Mol. Ecol.">
        <title>The obligate alkalophilic soda-lake fungus Sodiomyces alkalinus has shifted to a protein diet.</title>
        <authorList>
            <person name="Grum-Grzhimaylo A.A."/>
            <person name="Falkoski D.L."/>
            <person name="van den Heuvel J."/>
            <person name="Valero-Jimenez C.A."/>
            <person name="Min B."/>
            <person name="Choi I.G."/>
            <person name="Lipzen A."/>
            <person name="Daum C.G."/>
            <person name="Aanen D.K."/>
            <person name="Tsang A."/>
            <person name="Henrissat B."/>
            <person name="Bilanenko E.N."/>
            <person name="de Vries R.P."/>
            <person name="van Kan J.A.L."/>
            <person name="Grigoriev I.V."/>
            <person name="Debets A.J.M."/>
        </authorList>
    </citation>
    <scope>NUCLEOTIDE SEQUENCE [LARGE SCALE GENOMIC DNA]</scope>
    <source>
        <strain evidence="1 2">F11</strain>
    </source>
</reference>
<dbReference type="Proteomes" id="UP000272025">
    <property type="component" value="Unassembled WGS sequence"/>
</dbReference>
<protein>
    <submittedName>
        <fullName evidence="1">Uncharacterized protein</fullName>
    </submittedName>
</protein>
<name>A0A3N2PYZ6_SODAK</name>
<dbReference type="AlphaFoldDB" id="A0A3N2PYZ6"/>
<feature type="non-terminal residue" evidence="1">
    <location>
        <position position="128"/>
    </location>
</feature>
<dbReference type="RefSeq" id="XP_028467518.1">
    <property type="nucleotide sequence ID" value="XM_028611555.1"/>
</dbReference>
<evidence type="ECO:0000313" key="1">
    <source>
        <dbReference type="EMBL" id="ROT39712.1"/>
    </source>
</evidence>
<keyword evidence="2" id="KW-1185">Reference proteome</keyword>
<dbReference type="GeneID" id="39580033"/>
<organism evidence="1 2">
    <name type="scientific">Sodiomyces alkalinus (strain CBS 110278 / VKM F-3762 / F11)</name>
    <name type="common">Alkaliphilic filamentous fungus</name>
    <dbReference type="NCBI Taxonomy" id="1314773"/>
    <lineage>
        <taxon>Eukaryota</taxon>
        <taxon>Fungi</taxon>
        <taxon>Dikarya</taxon>
        <taxon>Ascomycota</taxon>
        <taxon>Pezizomycotina</taxon>
        <taxon>Sordariomycetes</taxon>
        <taxon>Hypocreomycetidae</taxon>
        <taxon>Glomerellales</taxon>
        <taxon>Plectosphaerellaceae</taxon>
        <taxon>Sodiomyces</taxon>
    </lineage>
</organism>
<evidence type="ECO:0000313" key="2">
    <source>
        <dbReference type="Proteomes" id="UP000272025"/>
    </source>
</evidence>